<feature type="compositionally biased region" description="Acidic residues" evidence="1">
    <location>
        <begin position="204"/>
        <end position="217"/>
    </location>
</feature>
<keyword evidence="3" id="KW-1185">Reference proteome</keyword>
<protein>
    <submittedName>
        <fullName evidence="2">Uncharacterized protein</fullName>
    </submittedName>
</protein>
<evidence type="ECO:0000313" key="2">
    <source>
        <dbReference type="EMBL" id="TDL21976.1"/>
    </source>
</evidence>
<organism evidence="2 3">
    <name type="scientific">Rickenella mellea</name>
    <dbReference type="NCBI Taxonomy" id="50990"/>
    <lineage>
        <taxon>Eukaryota</taxon>
        <taxon>Fungi</taxon>
        <taxon>Dikarya</taxon>
        <taxon>Basidiomycota</taxon>
        <taxon>Agaricomycotina</taxon>
        <taxon>Agaricomycetes</taxon>
        <taxon>Hymenochaetales</taxon>
        <taxon>Rickenellaceae</taxon>
        <taxon>Rickenella</taxon>
    </lineage>
</organism>
<feature type="region of interest" description="Disordered" evidence="1">
    <location>
        <begin position="121"/>
        <end position="146"/>
    </location>
</feature>
<gene>
    <name evidence="2" type="ORF">BD410DRAFT_840103</name>
</gene>
<dbReference type="AlphaFoldDB" id="A0A4Y7Q3V3"/>
<feature type="compositionally biased region" description="Acidic residues" evidence="1">
    <location>
        <begin position="488"/>
        <end position="504"/>
    </location>
</feature>
<feature type="region of interest" description="Disordered" evidence="1">
    <location>
        <begin position="162"/>
        <end position="307"/>
    </location>
</feature>
<feature type="compositionally biased region" description="Pro residues" evidence="1">
    <location>
        <begin position="507"/>
        <end position="534"/>
    </location>
</feature>
<name>A0A4Y7Q3V3_9AGAM</name>
<feature type="compositionally biased region" description="Low complexity" evidence="1">
    <location>
        <begin position="475"/>
        <end position="487"/>
    </location>
</feature>
<feature type="compositionally biased region" description="Low complexity" evidence="1">
    <location>
        <begin position="240"/>
        <end position="252"/>
    </location>
</feature>
<feature type="compositionally biased region" description="Polar residues" evidence="1">
    <location>
        <begin position="347"/>
        <end position="359"/>
    </location>
</feature>
<feature type="region of interest" description="Disordered" evidence="1">
    <location>
        <begin position="466"/>
        <end position="534"/>
    </location>
</feature>
<feature type="region of interest" description="Disordered" evidence="1">
    <location>
        <begin position="347"/>
        <end position="437"/>
    </location>
</feature>
<feature type="compositionally biased region" description="Low complexity" evidence="1">
    <location>
        <begin position="136"/>
        <end position="146"/>
    </location>
</feature>
<dbReference type="Proteomes" id="UP000294933">
    <property type="component" value="Unassembled WGS sequence"/>
</dbReference>
<reference evidence="2 3" key="1">
    <citation type="submission" date="2018-06" db="EMBL/GenBank/DDBJ databases">
        <title>A transcriptomic atlas of mushroom development highlights an independent origin of complex multicellularity.</title>
        <authorList>
            <consortium name="DOE Joint Genome Institute"/>
            <person name="Krizsan K."/>
            <person name="Almasi E."/>
            <person name="Merenyi Z."/>
            <person name="Sahu N."/>
            <person name="Viragh M."/>
            <person name="Koszo T."/>
            <person name="Mondo S."/>
            <person name="Kiss B."/>
            <person name="Balint B."/>
            <person name="Kues U."/>
            <person name="Barry K."/>
            <person name="Hegedus J.C."/>
            <person name="Henrissat B."/>
            <person name="Johnson J."/>
            <person name="Lipzen A."/>
            <person name="Ohm R."/>
            <person name="Nagy I."/>
            <person name="Pangilinan J."/>
            <person name="Yan J."/>
            <person name="Xiong Y."/>
            <person name="Grigoriev I.V."/>
            <person name="Hibbett D.S."/>
            <person name="Nagy L.G."/>
        </authorList>
    </citation>
    <scope>NUCLEOTIDE SEQUENCE [LARGE SCALE GENOMIC DNA]</scope>
    <source>
        <strain evidence="2 3">SZMC22713</strain>
    </source>
</reference>
<evidence type="ECO:0000313" key="3">
    <source>
        <dbReference type="Proteomes" id="UP000294933"/>
    </source>
</evidence>
<sequence>MPGAKFSFVSTRTYWVNIDIKVKARKCSGALTHPESSSSAIHCLVPGELQLVKVLGWYGGMVASKPIDPYISAHATISFLPSSTSVPVVHKPPPSASVSSTPRSIVTYSQPVHPHRLAYTMAVSRSPNRSPRRRSSPVASSSRGSVSHVLNGVSKLYKKAVHGGASRSGSPTRALTIGSAEFPLTGLATEREEEDEVNKNDPNDTLDDGDLPADATDELPYKNNAIEDPTKDDTPETRNVTADDTAATVKDALPTSSIAAGSANARHASPSSTSDEASSKLTLPGFIARSDGGQTTGTKESVSGTDGLNITEVTDNLHTDVPVSYPVTDGAAIPIAAGSSTHTITAFSENGEQPQSASNKGKKRARSYDNDESPTSSGDAQIYIDEQHPAKRAKHSMCGSSICHGSASPRRPGATIDIDANGALPTPEGSQEHENEEDIPAAIPSLPMAQVIATLTFHGLVTPDASIASDDDSDSSYSPSSSESSSSDSDDTDTGSGDESDDDTAAPPAPAPPPVFVPPPPPPPVFVVPPPPPPPLVPPPNQLRRTRAFYGYTMLFNVLQAPYI</sequence>
<accession>A0A4Y7Q3V3</accession>
<proteinExistence type="predicted"/>
<dbReference type="EMBL" id="ML170177">
    <property type="protein sequence ID" value="TDL21976.1"/>
    <property type="molecule type" value="Genomic_DNA"/>
</dbReference>
<dbReference type="VEuPathDB" id="FungiDB:BD410DRAFT_840103"/>
<feature type="compositionally biased region" description="Polar residues" evidence="1">
    <location>
        <begin position="292"/>
        <end position="307"/>
    </location>
</feature>
<evidence type="ECO:0000256" key="1">
    <source>
        <dbReference type="SAM" id="MobiDB-lite"/>
    </source>
</evidence>